<dbReference type="Proteomes" id="UP001454036">
    <property type="component" value="Unassembled WGS sequence"/>
</dbReference>
<protein>
    <recommendedName>
        <fullName evidence="3">DUF4283 domain-containing protein</fullName>
    </recommendedName>
</protein>
<evidence type="ECO:0000313" key="1">
    <source>
        <dbReference type="EMBL" id="GAA0166116.1"/>
    </source>
</evidence>
<accession>A0AAV3QSY7</accession>
<gene>
    <name evidence="1" type="ORF">LIER_21346</name>
</gene>
<proteinExistence type="predicted"/>
<keyword evidence="2" id="KW-1185">Reference proteome</keyword>
<dbReference type="PANTHER" id="PTHR31286:SF180">
    <property type="entry name" value="OS10G0362600 PROTEIN"/>
    <property type="match status" value="1"/>
</dbReference>
<reference evidence="1 2" key="1">
    <citation type="submission" date="2024-01" db="EMBL/GenBank/DDBJ databases">
        <title>The complete chloroplast genome sequence of Lithospermum erythrorhizon: insights into the phylogenetic relationship among Boraginaceae species and the maternal lineages of purple gromwells.</title>
        <authorList>
            <person name="Okada T."/>
            <person name="Watanabe K."/>
        </authorList>
    </citation>
    <scope>NUCLEOTIDE SEQUENCE [LARGE SCALE GENOMIC DNA]</scope>
</reference>
<name>A0AAV3QSY7_LITER</name>
<organism evidence="1 2">
    <name type="scientific">Lithospermum erythrorhizon</name>
    <name type="common">Purple gromwell</name>
    <name type="synonym">Lithospermum officinale var. erythrorhizon</name>
    <dbReference type="NCBI Taxonomy" id="34254"/>
    <lineage>
        <taxon>Eukaryota</taxon>
        <taxon>Viridiplantae</taxon>
        <taxon>Streptophyta</taxon>
        <taxon>Embryophyta</taxon>
        <taxon>Tracheophyta</taxon>
        <taxon>Spermatophyta</taxon>
        <taxon>Magnoliopsida</taxon>
        <taxon>eudicotyledons</taxon>
        <taxon>Gunneridae</taxon>
        <taxon>Pentapetalae</taxon>
        <taxon>asterids</taxon>
        <taxon>lamiids</taxon>
        <taxon>Boraginales</taxon>
        <taxon>Boraginaceae</taxon>
        <taxon>Boraginoideae</taxon>
        <taxon>Lithospermeae</taxon>
        <taxon>Lithospermum</taxon>
    </lineage>
</organism>
<dbReference type="PANTHER" id="PTHR31286">
    <property type="entry name" value="GLYCINE-RICH CELL WALL STRUCTURAL PROTEIN 1.8-LIKE"/>
    <property type="match status" value="1"/>
</dbReference>
<dbReference type="AlphaFoldDB" id="A0AAV3QSY7"/>
<evidence type="ECO:0000313" key="2">
    <source>
        <dbReference type="Proteomes" id="UP001454036"/>
    </source>
</evidence>
<comment type="caution">
    <text evidence="1">The sequence shown here is derived from an EMBL/GenBank/DDBJ whole genome shotgun (WGS) entry which is preliminary data.</text>
</comment>
<dbReference type="InterPro" id="IPR040256">
    <property type="entry name" value="At4g02000-like"/>
</dbReference>
<sequence length="302" mass="33028">MENYTRLWVRESALTPIWVHFHGLPLYLFEGEALLSVANSIGTPLKIDSHNVNLVKLGTASVCVELDVSKPLMNETWVSFVDDEDPTIVVDGFWQKVVYDDVLPYCSKCFHMGHKVDDCKRDFEKEQRKGPQATNVHRRRQYRRVVNLAKAAPLKWVVNDVKKKGVLDPVLVGHVASSSGLENVGEEEKAIAEDANGKSMAIDVTVGLDLQSVDHLQDKLDGSVATGKDSIVGSLVVVDKLQEKSGGGELQVSAEGLQLEMGELLDDIPPHCTSLGKVTAVGDHSEAAVNIVKASKSSIYDD</sequence>
<evidence type="ECO:0008006" key="3">
    <source>
        <dbReference type="Google" id="ProtNLM"/>
    </source>
</evidence>
<dbReference type="EMBL" id="BAABME010005610">
    <property type="protein sequence ID" value="GAA0166116.1"/>
    <property type="molecule type" value="Genomic_DNA"/>
</dbReference>